<evidence type="ECO:0000313" key="5">
    <source>
        <dbReference type="EMBL" id="KWX03832.1"/>
    </source>
</evidence>
<sequence>MPWTARRSSPWLREIIEVAVLFLAAGTTHLFASFLGHHTYGPVVLIGLGAAVIAGSVVRAWWVGRHGHAAHHAPHLEARRGAGSARQVEVRPAQPPATESREEDEQVLWRIRTTVQDTPGSLAALCSSLADRAVNILALQVHPLADAVVDEFLVGAPPRVTAGELAAAIGSAGGTGTWISRADAHDLVDIPTRMLTLAVRAAEASELPAVLRGLLGECEIRWMPAPADLPQEGEPDGTTMRLPDAEGGVLVVSRPGLPFTPAEFARAHALAEVAIRLGPREPRWTLMLPNGAEVTIRRAGRQDLAAVTAMHRRCSPETLYRRYLAHKREVSQLDSLLSARFGYTLVANTPDGDVVAMANLMWDGSTAELGVLVEDAWQRQGLGTALVRRLIAFAADADIDTVYAIAQPGNTATIRMMQRLGMPLDRRIDNGTLIITVHVAHAAASSAVPRQP</sequence>
<organism evidence="5 6">
    <name type="scientific">Carbonactinospora thermoautotrophica</name>
    <dbReference type="NCBI Taxonomy" id="1469144"/>
    <lineage>
        <taxon>Bacteria</taxon>
        <taxon>Bacillati</taxon>
        <taxon>Actinomycetota</taxon>
        <taxon>Actinomycetes</taxon>
        <taxon>Kitasatosporales</taxon>
        <taxon>Carbonactinosporaceae</taxon>
        <taxon>Carbonactinospora</taxon>
    </lineage>
</organism>
<reference evidence="5 6" key="1">
    <citation type="submission" date="2015-02" db="EMBL/GenBank/DDBJ databases">
        <title>Physiological reanalysis, assessment of diazotrophy, and genome sequences of multiple isolates of Streptomyces thermoautotrophicus.</title>
        <authorList>
            <person name="MacKellar D.C."/>
            <person name="Lieber L."/>
            <person name="Norman J."/>
            <person name="Bolger A."/>
            <person name="Tobin C."/>
            <person name="Murray J.W."/>
            <person name="Prell J."/>
        </authorList>
    </citation>
    <scope>NUCLEOTIDE SEQUENCE [LARGE SCALE GENOMIC DNA]</scope>
    <source>
        <strain evidence="5 6">UBT1</strain>
    </source>
</reference>
<evidence type="ECO:0000256" key="1">
    <source>
        <dbReference type="SAM" id="MobiDB-lite"/>
    </source>
</evidence>
<dbReference type="SUPFAM" id="SSF55729">
    <property type="entry name" value="Acyl-CoA N-acyltransferases (Nat)"/>
    <property type="match status" value="1"/>
</dbReference>
<dbReference type="CDD" id="cd04301">
    <property type="entry name" value="NAT_SF"/>
    <property type="match status" value="1"/>
</dbReference>
<keyword evidence="2" id="KW-1133">Transmembrane helix</keyword>
<keyword evidence="2" id="KW-0472">Membrane</keyword>
<evidence type="ECO:0000313" key="6">
    <source>
        <dbReference type="Proteomes" id="UP000070659"/>
    </source>
</evidence>
<dbReference type="SUPFAM" id="SSF55021">
    <property type="entry name" value="ACT-like"/>
    <property type="match status" value="1"/>
</dbReference>
<dbReference type="Proteomes" id="UP000070659">
    <property type="component" value="Unassembled WGS sequence"/>
</dbReference>
<feature type="domain" description="N-acetyltransferase" evidence="3">
    <location>
        <begin position="294"/>
        <end position="444"/>
    </location>
</feature>
<evidence type="ECO:0000259" key="4">
    <source>
        <dbReference type="PROSITE" id="PS51671"/>
    </source>
</evidence>
<dbReference type="PANTHER" id="PTHR43072">
    <property type="entry name" value="N-ACETYLTRANSFERASE"/>
    <property type="match status" value="1"/>
</dbReference>
<gene>
    <name evidence="5" type="ORF">TH66_10545</name>
</gene>
<dbReference type="Pfam" id="PF13302">
    <property type="entry name" value="Acetyltransf_3"/>
    <property type="match status" value="1"/>
</dbReference>
<evidence type="ECO:0000256" key="2">
    <source>
        <dbReference type="SAM" id="Phobius"/>
    </source>
</evidence>
<dbReference type="EMBL" id="JYIJ01000017">
    <property type="protein sequence ID" value="KWX03832.1"/>
    <property type="molecule type" value="Genomic_DNA"/>
</dbReference>
<feature type="transmembrane region" description="Helical" evidence="2">
    <location>
        <begin position="12"/>
        <end position="34"/>
    </location>
</feature>
<dbReference type="InterPro" id="IPR016181">
    <property type="entry name" value="Acyl_CoA_acyltransferase"/>
</dbReference>
<accession>A0A132N2M0</accession>
<feature type="region of interest" description="Disordered" evidence="1">
    <location>
        <begin position="78"/>
        <end position="105"/>
    </location>
</feature>
<dbReference type="InterPro" id="IPR002912">
    <property type="entry name" value="ACT_dom"/>
</dbReference>
<dbReference type="Gene3D" id="3.40.630.30">
    <property type="match status" value="1"/>
</dbReference>
<proteinExistence type="predicted"/>
<dbReference type="GO" id="GO:0016747">
    <property type="term" value="F:acyltransferase activity, transferring groups other than amino-acyl groups"/>
    <property type="evidence" value="ECO:0007669"/>
    <property type="project" value="InterPro"/>
</dbReference>
<dbReference type="AlphaFoldDB" id="A0A132N2M0"/>
<evidence type="ECO:0008006" key="7">
    <source>
        <dbReference type="Google" id="ProtNLM"/>
    </source>
</evidence>
<dbReference type="PROSITE" id="PS51671">
    <property type="entry name" value="ACT"/>
    <property type="match status" value="1"/>
</dbReference>
<dbReference type="PATRIC" id="fig|1469144.8.peg.2616"/>
<comment type="caution">
    <text evidence="5">The sequence shown here is derived from an EMBL/GenBank/DDBJ whole genome shotgun (WGS) entry which is preliminary data.</text>
</comment>
<dbReference type="InterPro" id="IPR000182">
    <property type="entry name" value="GNAT_dom"/>
</dbReference>
<dbReference type="CDD" id="cd02116">
    <property type="entry name" value="ACT"/>
    <property type="match status" value="1"/>
</dbReference>
<dbReference type="InterPro" id="IPR045865">
    <property type="entry name" value="ACT-like_dom_sf"/>
</dbReference>
<dbReference type="PANTHER" id="PTHR43072:SF60">
    <property type="entry name" value="L-2,4-DIAMINOBUTYRIC ACID ACETYLTRANSFERASE"/>
    <property type="match status" value="1"/>
</dbReference>
<feature type="domain" description="ACT" evidence="4">
    <location>
        <begin position="110"/>
        <end position="184"/>
    </location>
</feature>
<dbReference type="Gene3D" id="3.30.70.260">
    <property type="match status" value="1"/>
</dbReference>
<feature type="transmembrane region" description="Helical" evidence="2">
    <location>
        <begin position="40"/>
        <end position="62"/>
    </location>
</feature>
<dbReference type="PROSITE" id="PS51186">
    <property type="entry name" value="GNAT"/>
    <property type="match status" value="1"/>
</dbReference>
<protein>
    <recommendedName>
        <fullName evidence="7">N-acetyltransferase domain-containing protein</fullName>
    </recommendedName>
</protein>
<keyword evidence="2" id="KW-0812">Transmembrane</keyword>
<evidence type="ECO:0000259" key="3">
    <source>
        <dbReference type="PROSITE" id="PS51186"/>
    </source>
</evidence>
<name>A0A132N2M0_9ACTN</name>